<dbReference type="GO" id="GO:0005615">
    <property type="term" value="C:extracellular space"/>
    <property type="evidence" value="ECO:0007669"/>
    <property type="project" value="TreeGrafter"/>
</dbReference>
<proteinExistence type="predicted"/>
<keyword evidence="8" id="KW-1185">Reference proteome</keyword>
<protein>
    <submittedName>
        <fullName evidence="7">CO5A1 protein</fullName>
    </submittedName>
</protein>
<dbReference type="PANTHER" id="PTHR24023">
    <property type="entry name" value="COLLAGEN ALPHA"/>
    <property type="match status" value="1"/>
</dbReference>
<dbReference type="GO" id="GO:0005581">
    <property type="term" value="C:collagen trimer"/>
    <property type="evidence" value="ECO:0007669"/>
    <property type="project" value="UniProtKB-KW"/>
</dbReference>
<comment type="subcellular location">
    <subcellularLocation>
        <location evidence="1">Secreted</location>
    </subcellularLocation>
</comment>
<evidence type="ECO:0000256" key="5">
    <source>
        <dbReference type="SAM" id="MobiDB-lite"/>
    </source>
</evidence>
<dbReference type="PROSITE" id="PS51461">
    <property type="entry name" value="NC1_FIB"/>
    <property type="match status" value="1"/>
</dbReference>
<evidence type="ECO:0000259" key="6">
    <source>
        <dbReference type="PROSITE" id="PS51461"/>
    </source>
</evidence>
<feature type="region of interest" description="Disordered" evidence="5">
    <location>
        <begin position="226"/>
        <end position="250"/>
    </location>
</feature>
<evidence type="ECO:0000313" key="8">
    <source>
        <dbReference type="Proteomes" id="UP000886611"/>
    </source>
</evidence>
<dbReference type="Pfam" id="PF01391">
    <property type="entry name" value="Collagen"/>
    <property type="match status" value="1"/>
</dbReference>
<evidence type="ECO:0000256" key="4">
    <source>
        <dbReference type="ARBA" id="ARBA00023119"/>
    </source>
</evidence>
<dbReference type="GO" id="GO:0031012">
    <property type="term" value="C:extracellular matrix"/>
    <property type="evidence" value="ECO:0007669"/>
    <property type="project" value="TreeGrafter"/>
</dbReference>
<keyword evidence="2" id="KW-0964">Secreted</keyword>
<evidence type="ECO:0000256" key="1">
    <source>
        <dbReference type="ARBA" id="ARBA00004613"/>
    </source>
</evidence>
<feature type="compositionally biased region" description="Basic and acidic residues" evidence="5">
    <location>
        <begin position="303"/>
        <end position="384"/>
    </location>
</feature>
<feature type="compositionally biased region" description="Basic residues" evidence="5">
    <location>
        <begin position="112"/>
        <end position="123"/>
    </location>
</feature>
<feature type="non-terminal residue" evidence="7">
    <location>
        <position position="683"/>
    </location>
</feature>
<dbReference type="Gene3D" id="2.60.120.1000">
    <property type="match status" value="1"/>
</dbReference>
<comment type="caution">
    <text evidence="7">The sequence shown here is derived from an EMBL/GenBank/DDBJ whole genome shotgun (WGS) entry which is preliminary data.</text>
</comment>
<evidence type="ECO:0000313" key="7">
    <source>
        <dbReference type="EMBL" id="KAG2464000.1"/>
    </source>
</evidence>
<dbReference type="Pfam" id="PF01410">
    <property type="entry name" value="COLFI"/>
    <property type="match status" value="1"/>
</dbReference>
<reference evidence="7 8" key="1">
    <citation type="journal article" date="2021" name="Cell">
        <title>Tracing the genetic footprints of vertebrate landing in non-teleost ray-finned fishes.</title>
        <authorList>
            <person name="Bi X."/>
            <person name="Wang K."/>
            <person name="Yang L."/>
            <person name="Pan H."/>
            <person name="Jiang H."/>
            <person name="Wei Q."/>
            <person name="Fang M."/>
            <person name="Yu H."/>
            <person name="Zhu C."/>
            <person name="Cai Y."/>
            <person name="He Y."/>
            <person name="Gan X."/>
            <person name="Zeng H."/>
            <person name="Yu D."/>
            <person name="Zhu Y."/>
            <person name="Jiang H."/>
            <person name="Qiu Q."/>
            <person name="Yang H."/>
            <person name="Zhang Y.E."/>
            <person name="Wang W."/>
            <person name="Zhu M."/>
            <person name="He S."/>
            <person name="Zhang G."/>
        </authorList>
    </citation>
    <scope>NUCLEOTIDE SEQUENCE [LARGE SCALE GENOMIC DNA]</scope>
    <source>
        <strain evidence="7">Bchr_013</strain>
    </source>
</reference>
<dbReference type="GO" id="GO:0030198">
    <property type="term" value="P:extracellular matrix organization"/>
    <property type="evidence" value="ECO:0007669"/>
    <property type="project" value="TreeGrafter"/>
</dbReference>
<sequence>MLSTADEKDSAEDITYFREIIEDLSEEIRMLALLDSDIDETIFEIIEELVERTRLHSSSASLSPLTFGFAFQKIKFYKKLLELWPTRKGPPGPPGPQGERGPPGPPGIPGKQGKKGLPGKRGLKGYQGDRGSPGETGETGLRGSRGPRGLMGETGPPVSAACSCLYDDGSARRGGLYRTPRAHGKSFLSLTHDTIQHVEALILNPFLFVFLQGVVGPKGIKGVPGVSGPQGVAGKRGRRGDPGQIGLKDKPDQLEIPEFKEQRVPLESRDFLALKDRLGTTVSQEVQELMGHWDASVLRGKRAGKENKENQAFREKMDILDPLDPEEKRVSRAPWERKEQKEQLDPEVHQGLEDQKERKEIVENWESRDQQEKSGDVDDLENRDPGVFQASEEGRGNRASKEHRYMVLLAVPPPSHSPWLCWATCLLFRRCSCSARQWTAGGAVKWKAFNGWKSSAQAMRRSRLQMDHPPPDVGDACDLAKGTEEHPATSCKELRLCWPHLPDGYYHVDPNQGSPLDALLVFCNLTAGGATCISPVKSQGFTKMELRHPVNNGTVLWFSRLASELQFQYSSLTVVQLRFLRLHSRQAAQKLAVSCLPGVPDDARPCTHAAHVLGDNGQVLGLGDTLHWIMPAGGQTDGPQTSECLLEVSGSSVDLLPVRDLALFGHNEESLGFGFTLGPACFM</sequence>
<keyword evidence="4" id="KW-0176">Collagen</keyword>
<evidence type="ECO:0000256" key="2">
    <source>
        <dbReference type="ARBA" id="ARBA00022525"/>
    </source>
</evidence>
<gene>
    <name evidence="7" type="primary">Col5a1_0</name>
    <name evidence="7" type="ORF">GTO96_0003603</name>
</gene>
<dbReference type="InterPro" id="IPR008160">
    <property type="entry name" value="Collagen"/>
</dbReference>
<name>A0A8X7X814_POLSE</name>
<feature type="domain" description="Fibrillar collagen NC1" evidence="6">
    <location>
        <begin position="450"/>
        <end position="683"/>
    </location>
</feature>
<dbReference type="Proteomes" id="UP000886611">
    <property type="component" value="Unassembled WGS sequence"/>
</dbReference>
<feature type="non-terminal residue" evidence="7">
    <location>
        <position position="1"/>
    </location>
</feature>
<dbReference type="PANTHER" id="PTHR24023:SF1034">
    <property type="entry name" value="COLLAGEN ALPHA-1(XVIII) CHAIN"/>
    <property type="match status" value="1"/>
</dbReference>
<accession>A0A8X7X814</accession>
<feature type="region of interest" description="Disordered" evidence="5">
    <location>
        <begin position="301"/>
        <end position="396"/>
    </location>
</feature>
<dbReference type="GO" id="GO:0030020">
    <property type="term" value="F:extracellular matrix structural constituent conferring tensile strength"/>
    <property type="evidence" value="ECO:0007669"/>
    <property type="project" value="TreeGrafter"/>
</dbReference>
<feature type="region of interest" description="Disordered" evidence="5">
    <location>
        <begin position="85"/>
        <end position="154"/>
    </location>
</feature>
<dbReference type="InterPro" id="IPR050149">
    <property type="entry name" value="Collagen_superfamily"/>
</dbReference>
<dbReference type="EMBL" id="JAATIS010003638">
    <property type="protein sequence ID" value="KAG2464000.1"/>
    <property type="molecule type" value="Genomic_DNA"/>
</dbReference>
<keyword evidence="3" id="KW-0272">Extracellular matrix</keyword>
<feature type="compositionally biased region" description="Pro residues" evidence="5">
    <location>
        <begin position="88"/>
        <end position="108"/>
    </location>
</feature>
<dbReference type="SMART" id="SM00038">
    <property type="entry name" value="COLFI"/>
    <property type="match status" value="1"/>
</dbReference>
<organism evidence="7 8">
    <name type="scientific">Polypterus senegalus</name>
    <name type="common">Senegal bichir</name>
    <dbReference type="NCBI Taxonomy" id="55291"/>
    <lineage>
        <taxon>Eukaryota</taxon>
        <taxon>Metazoa</taxon>
        <taxon>Chordata</taxon>
        <taxon>Craniata</taxon>
        <taxon>Vertebrata</taxon>
        <taxon>Euteleostomi</taxon>
        <taxon>Actinopterygii</taxon>
        <taxon>Polypteriformes</taxon>
        <taxon>Polypteridae</taxon>
        <taxon>Polypterus</taxon>
    </lineage>
</organism>
<evidence type="ECO:0000256" key="3">
    <source>
        <dbReference type="ARBA" id="ARBA00022530"/>
    </source>
</evidence>
<dbReference type="InterPro" id="IPR000885">
    <property type="entry name" value="Fib_collagen_C"/>
</dbReference>
<dbReference type="AlphaFoldDB" id="A0A8X7X814"/>